<dbReference type="Gene3D" id="3.20.20.70">
    <property type="entry name" value="Aldolase class I"/>
    <property type="match status" value="1"/>
</dbReference>
<dbReference type="GO" id="GO:0016052">
    <property type="term" value="P:carbohydrate catabolic process"/>
    <property type="evidence" value="ECO:0007669"/>
    <property type="project" value="TreeGrafter"/>
</dbReference>
<dbReference type="NCBIfam" id="TIGR00126">
    <property type="entry name" value="deoC"/>
    <property type="match status" value="1"/>
</dbReference>
<comment type="pathway">
    <text evidence="1">Carbohydrate degradation; 2-deoxy-D-ribose 1-phosphate degradation; D-glyceraldehyde 3-phosphate and acetaldehyde from 2-deoxy-alpha-D-ribose 1-phosphate: step 2/2.</text>
</comment>
<comment type="catalytic activity">
    <reaction evidence="8">
        <text>2-deoxy-D-ribose 5-phosphate = D-glyceraldehyde 3-phosphate + acetaldehyde</text>
        <dbReference type="Rhea" id="RHEA:12821"/>
        <dbReference type="ChEBI" id="CHEBI:15343"/>
        <dbReference type="ChEBI" id="CHEBI:59776"/>
        <dbReference type="ChEBI" id="CHEBI:62877"/>
        <dbReference type="EC" id="4.1.2.4"/>
    </reaction>
</comment>
<dbReference type="InterPro" id="IPR011343">
    <property type="entry name" value="DeoC"/>
</dbReference>
<evidence type="ECO:0000256" key="7">
    <source>
        <dbReference type="ARBA" id="ARBA00032755"/>
    </source>
</evidence>
<evidence type="ECO:0000256" key="3">
    <source>
        <dbReference type="ARBA" id="ARBA00012515"/>
    </source>
</evidence>
<dbReference type="PANTHER" id="PTHR10889:SF3">
    <property type="entry name" value="DEOXYRIBOSE-PHOSPHATE ALDOLASE"/>
    <property type="match status" value="1"/>
</dbReference>
<dbReference type="EMBL" id="UINC01010519">
    <property type="protein sequence ID" value="SVA46759.1"/>
    <property type="molecule type" value="Genomic_DNA"/>
</dbReference>
<keyword evidence="4" id="KW-0456">Lyase</keyword>
<dbReference type="AlphaFoldDB" id="A0A381W2I6"/>
<evidence type="ECO:0000256" key="1">
    <source>
        <dbReference type="ARBA" id="ARBA00004816"/>
    </source>
</evidence>
<evidence type="ECO:0000256" key="2">
    <source>
        <dbReference type="ARBA" id="ARBA00009473"/>
    </source>
</evidence>
<dbReference type="PANTHER" id="PTHR10889">
    <property type="entry name" value="DEOXYRIBOSE-PHOSPHATE ALDOLASE"/>
    <property type="match status" value="1"/>
</dbReference>
<evidence type="ECO:0000256" key="4">
    <source>
        <dbReference type="ARBA" id="ARBA00023239"/>
    </source>
</evidence>
<sequence length="319" mass="35906">MPKKILSKKIFFDLDFKWIDDVQINLSAVERRTVSLTKRRTVKKEYQAAWLLKSITLLDLTTLSGDDTFGKVDRLCQKALQPMSLNILNSLELEEENILVGAVCVYHNLVSHAKKQLQDKLPIAAVSTGFPAGLSSFETRKKEITNSIKAGADEIDIVINRAYVLQNDWQRLYDEVRTFKEIAKDKKIKTILGVGDLETMRNVAKASLVCMMAGADFIKTSTGKEKINANLNNSLVMLRMIREFYDYSGKKIGFKPAGGISTAKSVLEFLILVYEELGNTWVDPSLLRIGASSLLIDIERQLYHFAAGRYANKEKIAMS</sequence>
<dbReference type="GO" id="GO:0005737">
    <property type="term" value="C:cytoplasm"/>
    <property type="evidence" value="ECO:0007669"/>
    <property type="project" value="InterPro"/>
</dbReference>
<dbReference type="InterPro" id="IPR013785">
    <property type="entry name" value="Aldolase_TIM"/>
</dbReference>
<dbReference type="GO" id="GO:0004139">
    <property type="term" value="F:deoxyribose-phosphate aldolase activity"/>
    <property type="evidence" value="ECO:0007669"/>
    <property type="project" value="UniProtKB-EC"/>
</dbReference>
<dbReference type="PIRSF" id="PIRSF001357">
    <property type="entry name" value="DeoC"/>
    <property type="match status" value="1"/>
</dbReference>
<dbReference type="SUPFAM" id="SSF51569">
    <property type="entry name" value="Aldolase"/>
    <property type="match status" value="1"/>
</dbReference>
<name>A0A381W2I6_9ZZZZ</name>
<dbReference type="CDD" id="cd00959">
    <property type="entry name" value="DeoC"/>
    <property type="match status" value="1"/>
</dbReference>
<keyword evidence="5" id="KW-0704">Schiff base</keyword>
<dbReference type="EC" id="4.1.2.4" evidence="3"/>
<comment type="similarity">
    <text evidence="2">Belongs to the DeoC/FbaB aldolase family. DeoC type 2 subfamily.</text>
</comment>
<gene>
    <name evidence="9" type="ORF">METZ01_LOCUS99613</name>
</gene>
<dbReference type="InterPro" id="IPR002915">
    <property type="entry name" value="DeoC/FbaB/LacD_aldolase"/>
</dbReference>
<accession>A0A381W2I6</accession>
<dbReference type="Pfam" id="PF01791">
    <property type="entry name" value="DeoC"/>
    <property type="match status" value="1"/>
</dbReference>
<evidence type="ECO:0000256" key="8">
    <source>
        <dbReference type="ARBA" id="ARBA00048791"/>
    </source>
</evidence>
<evidence type="ECO:0000313" key="9">
    <source>
        <dbReference type="EMBL" id="SVA46759.1"/>
    </source>
</evidence>
<dbReference type="SMART" id="SM01133">
    <property type="entry name" value="DeoC"/>
    <property type="match status" value="1"/>
</dbReference>
<evidence type="ECO:0000256" key="5">
    <source>
        <dbReference type="ARBA" id="ARBA00023270"/>
    </source>
</evidence>
<organism evidence="9">
    <name type="scientific">marine metagenome</name>
    <dbReference type="NCBI Taxonomy" id="408172"/>
    <lineage>
        <taxon>unclassified sequences</taxon>
        <taxon>metagenomes</taxon>
        <taxon>ecological metagenomes</taxon>
    </lineage>
</organism>
<protein>
    <recommendedName>
        <fullName evidence="3">deoxyribose-phosphate aldolase</fullName>
        <ecNumber evidence="3">4.1.2.4</ecNumber>
    </recommendedName>
    <alternativeName>
        <fullName evidence="7">2-deoxy-D-ribose 5-phosphate aldolase</fullName>
    </alternativeName>
    <alternativeName>
        <fullName evidence="6">Phosphodeoxyriboaldolase</fullName>
    </alternativeName>
</protein>
<reference evidence="9" key="1">
    <citation type="submission" date="2018-05" db="EMBL/GenBank/DDBJ databases">
        <authorList>
            <person name="Lanie J.A."/>
            <person name="Ng W.-L."/>
            <person name="Kazmierczak K.M."/>
            <person name="Andrzejewski T.M."/>
            <person name="Davidsen T.M."/>
            <person name="Wayne K.J."/>
            <person name="Tettelin H."/>
            <person name="Glass J.I."/>
            <person name="Rusch D."/>
            <person name="Podicherti R."/>
            <person name="Tsui H.-C.T."/>
            <person name="Winkler M.E."/>
        </authorList>
    </citation>
    <scope>NUCLEOTIDE SEQUENCE</scope>
</reference>
<evidence type="ECO:0000256" key="6">
    <source>
        <dbReference type="ARBA" id="ARBA00031814"/>
    </source>
</evidence>
<dbReference type="GO" id="GO:0009264">
    <property type="term" value="P:deoxyribonucleotide catabolic process"/>
    <property type="evidence" value="ECO:0007669"/>
    <property type="project" value="InterPro"/>
</dbReference>
<proteinExistence type="inferred from homology"/>